<evidence type="ECO:0000259" key="2">
    <source>
        <dbReference type="PROSITE" id="PS50158"/>
    </source>
</evidence>
<dbReference type="InterPro" id="IPR050951">
    <property type="entry name" value="Retrovirus_Pol_polyprotein"/>
</dbReference>
<keyword evidence="1" id="KW-0863">Zinc-finger</keyword>
<dbReference type="Gene3D" id="3.30.420.10">
    <property type="entry name" value="Ribonuclease H-like superfamily/Ribonuclease H"/>
    <property type="match status" value="1"/>
</dbReference>
<keyword evidence="1" id="KW-0479">Metal-binding</keyword>
<evidence type="ECO:0000313" key="4">
    <source>
        <dbReference type="Proteomes" id="UP000887159"/>
    </source>
</evidence>
<feature type="domain" description="CCHC-type" evidence="2">
    <location>
        <begin position="130"/>
        <end position="146"/>
    </location>
</feature>
<dbReference type="PROSITE" id="PS50158">
    <property type="entry name" value="ZF_CCHC"/>
    <property type="match status" value="1"/>
</dbReference>
<dbReference type="GO" id="GO:0008270">
    <property type="term" value="F:zinc ion binding"/>
    <property type="evidence" value="ECO:0007669"/>
    <property type="project" value="UniProtKB-KW"/>
</dbReference>
<dbReference type="Proteomes" id="UP000887159">
    <property type="component" value="Unassembled WGS sequence"/>
</dbReference>
<accession>A0A8X6REZ7</accession>
<gene>
    <name evidence="3" type="primary">pol_3397</name>
    <name evidence="3" type="ORF">TNCV_1589641</name>
</gene>
<comment type="caution">
    <text evidence="3">The sequence shown here is derived from an EMBL/GenBank/DDBJ whole genome shotgun (WGS) entry which is preliminary data.</text>
</comment>
<dbReference type="SUPFAM" id="SSF53098">
    <property type="entry name" value="Ribonuclease H-like"/>
    <property type="match status" value="1"/>
</dbReference>
<reference evidence="3" key="1">
    <citation type="submission" date="2020-08" db="EMBL/GenBank/DDBJ databases">
        <title>Multicomponent nature underlies the extraordinary mechanical properties of spider dragline silk.</title>
        <authorList>
            <person name="Kono N."/>
            <person name="Nakamura H."/>
            <person name="Mori M."/>
            <person name="Yoshida Y."/>
            <person name="Ohtoshi R."/>
            <person name="Malay A.D."/>
            <person name="Moran D.A.P."/>
            <person name="Tomita M."/>
            <person name="Numata K."/>
            <person name="Arakawa K."/>
        </authorList>
    </citation>
    <scope>NUCLEOTIDE SEQUENCE</scope>
</reference>
<keyword evidence="1" id="KW-0862">Zinc</keyword>
<evidence type="ECO:0000256" key="1">
    <source>
        <dbReference type="PROSITE-ProRule" id="PRU00047"/>
    </source>
</evidence>
<keyword evidence="4" id="KW-1185">Reference proteome</keyword>
<dbReference type="AlphaFoldDB" id="A0A8X6REZ7"/>
<evidence type="ECO:0000313" key="3">
    <source>
        <dbReference type="EMBL" id="GFX93788.1"/>
    </source>
</evidence>
<dbReference type="InterPro" id="IPR036397">
    <property type="entry name" value="RNaseH_sf"/>
</dbReference>
<dbReference type="InterPro" id="IPR001878">
    <property type="entry name" value="Znf_CCHC"/>
</dbReference>
<dbReference type="PANTHER" id="PTHR37984:SF15">
    <property type="entry name" value="INTEGRASE CATALYTIC DOMAIN-CONTAINING PROTEIN"/>
    <property type="match status" value="1"/>
</dbReference>
<name>A0A8X6REZ7_TRICX</name>
<protein>
    <submittedName>
        <fullName evidence="3">Retrovirus-related Pol polyprotein from transposon 17.6</fullName>
    </submittedName>
</protein>
<proteinExistence type="predicted"/>
<dbReference type="EMBL" id="BMAU01021175">
    <property type="protein sequence ID" value="GFX93788.1"/>
    <property type="molecule type" value="Genomic_DNA"/>
</dbReference>
<dbReference type="GO" id="GO:0003676">
    <property type="term" value="F:nucleic acid binding"/>
    <property type="evidence" value="ECO:0007669"/>
    <property type="project" value="InterPro"/>
</dbReference>
<dbReference type="InterPro" id="IPR012337">
    <property type="entry name" value="RNaseH-like_sf"/>
</dbReference>
<sequence>MLQLAEELGINATLNMTVPSIKIAITNSEGYEEEFVKNLYETIIANGKDWKNNWANLKSATQIAELFDNYEDVRKVNSKPMDRWGRNDKILTYSGIKEKENRFGKTSPRLGASVPESTRERTFEKRVIQRCYHCNMPGHIKAGCPKLIKNKTTETLNNIEGNENPDFLNSYTTKGSVNGHEIDILRDTGATIDLVCAKYINPSSFSGENVWVKQPLSPELVCLPLAVVEISGNFGTVQTKAAVCGNHLNQHGRYLLGNKTAELIKGNLGYNFLPVEILNAVQTRSQVKAAREERGIDSSDAKKGEDEVIIVSSDAEDEILIPALQEYVPELALLRVTRENLINAQKNSEEIKPLYEQAASQVQVTNQCSDYRVFGRFGILVRHSSVYHPQSNPVERFHRTLKRLLRVLCLDAGSEWDKHLPSILLALRTVSHESTGYTPSELVYGKNLRTPETLVMEHWMEPEEEGDLVTEYMFKLINRLKRCQEVAINKMEEMQVKRKTWYDKNAVKREFKDGDLVLVLATSRANKLAVQWIGPGTILNKISETNYLVEMQTRNISNLSYKYAKTILQKARTR</sequence>
<organism evidence="3 4">
    <name type="scientific">Trichonephila clavipes</name>
    <name type="common">Golden silk orbweaver</name>
    <name type="synonym">Nephila clavipes</name>
    <dbReference type="NCBI Taxonomy" id="2585209"/>
    <lineage>
        <taxon>Eukaryota</taxon>
        <taxon>Metazoa</taxon>
        <taxon>Ecdysozoa</taxon>
        <taxon>Arthropoda</taxon>
        <taxon>Chelicerata</taxon>
        <taxon>Arachnida</taxon>
        <taxon>Araneae</taxon>
        <taxon>Araneomorphae</taxon>
        <taxon>Entelegynae</taxon>
        <taxon>Araneoidea</taxon>
        <taxon>Nephilidae</taxon>
        <taxon>Trichonephila</taxon>
    </lineage>
</organism>
<dbReference type="PANTHER" id="PTHR37984">
    <property type="entry name" value="PROTEIN CBG26694"/>
    <property type="match status" value="1"/>
</dbReference>